<sequence>MSGLARNASGPRPVRAPRAAPAPSSKQPDLAKLLSERLTISEPAAKEREQKDLPTAMKPAGDKKANNEKEEKDEKKEGVWWQQGGRGAGDKEEEEEEEEEHPPWCNCSGIGTEDDPLLWKLWR</sequence>
<gene>
    <name evidence="1" type="primary">g8010</name>
    <name evidence="1" type="ORF">NpPPO83_00008010</name>
</gene>
<comment type="caution">
    <text evidence="1">The sequence shown here is derived from an EMBL/GenBank/DDBJ whole genome shotgun (WGS) entry which is preliminary data.</text>
</comment>
<keyword evidence="2" id="KW-1185">Reference proteome</keyword>
<evidence type="ECO:0000313" key="2">
    <source>
        <dbReference type="Proteomes" id="UP001165186"/>
    </source>
</evidence>
<dbReference type="EMBL" id="BSXG01000288">
    <property type="protein sequence ID" value="GME36213.1"/>
    <property type="molecule type" value="Genomic_DNA"/>
</dbReference>
<name>A0ACB5SET7_9PEZI</name>
<organism evidence="1 2">
    <name type="scientific">Neofusicoccum parvum</name>
    <dbReference type="NCBI Taxonomy" id="310453"/>
    <lineage>
        <taxon>Eukaryota</taxon>
        <taxon>Fungi</taxon>
        <taxon>Dikarya</taxon>
        <taxon>Ascomycota</taxon>
        <taxon>Pezizomycotina</taxon>
        <taxon>Dothideomycetes</taxon>
        <taxon>Dothideomycetes incertae sedis</taxon>
        <taxon>Botryosphaeriales</taxon>
        <taxon>Botryosphaeriaceae</taxon>
        <taxon>Neofusicoccum</taxon>
    </lineage>
</organism>
<proteinExistence type="predicted"/>
<protein>
    <submittedName>
        <fullName evidence="1">Uncharacterized protein</fullName>
    </submittedName>
</protein>
<evidence type="ECO:0000313" key="1">
    <source>
        <dbReference type="EMBL" id="GME36213.1"/>
    </source>
</evidence>
<reference evidence="1" key="1">
    <citation type="submission" date="2024-09" db="EMBL/GenBank/DDBJ databases">
        <title>Draft Genome Sequences of Neofusicoccum parvum.</title>
        <authorList>
            <person name="Ashida A."/>
            <person name="Camagna M."/>
            <person name="Tanaka A."/>
            <person name="Takemoto D."/>
        </authorList>
    </citation>
    <scope>NUCLEOTIDE SEQUENCE</scope>
    <source>
        <strain evidence="1">PPO83</strain>
    </source>
</reference>
<accession>A0ACB5SET7</accession>
<dbReference type="Proteomes" id="UP001165186">
    <property type="component" value="Unassembled WGS sequence"/>
</dbReference>